<evidence type="ECO:0000256" key="6">
    <source>
        <dbReference type="ARBA" id="ARBA00023316"/>
    </source>
</evidence>
<dbReference type="CDD" id="cd16913">
    <property type="entry name" value="YkuD_like"/>
    <property type="match status" value="1"/>
</dbReference>
<keyword evidence="6 7" id="KW-0961">Cell wall biogenesis/degradation</keyword>
<dbReference type="SUPFAM" id="SSF141523">
    <property type="entry name" value="L,D-transpeptidase catalytic domain-like"/>
    <property type="match status" value="1"/>
</dbReference>
<dbReference type="InterPro" id="IPR005490">
    <property type="entry name" value="LD_TPept_cat_dom"/>
</dbReference>
<dbReference type="GO" id="GO:0009252">
    <property type="term" value="P:peptidoglycan biosynthetic process"/>
    <property type="evidence" value="ECO:0007669"/>
    <property type="project" value="UniProtKB-UniPathway"/>
</dbReference>
<dbReference type="SUPFAM" id="SSF47090">
    <property type="entry name" value="PGBD-like"/>
    <property type="match status" value="1"/>
</dbReference>
<dbReference type="Proteomes" id="UP000245168">
    <property type="component" value="Unassembled WGS sequence"/>
</dbReference>
<evidence type="ECO:0000256" key="8">
    <source>
        <dbReference type="SAM" id="MobiDB-lite"/>
    </source>
</evidence>
<comment type="caution">
    <text evidence="11">The sequence shown here is derived from an EMBL/GenBank/DDBJ whole genome shotgun (WGS) entry which is preliminary data.</text>
</comment>
<dbReference type="PANTHER" id="PTHR41533">
    <property type="entry name" value="L,D-TRANSPEPTIDASE HI_1667-RELATED"/>
    <property type="match status" value="1"/>
</dbReference>
<evidence type="ECO:0000256" key="7">
    <source>
        <dbReference type="PROSITE-ProRule" id="PRU01373"/>
    </source>
</evidence>
<dbReference type="InterPro" id="IPR002477">
    <property type="entry name" value="Peptidoglycan-bd-like"/>
</dbReference>
<evidence type="ECO:0000256" key="1">
    <source>
        <dbReference type="ARBA" id="ARBA00004752"/>
    </source>
</evidence>
<feature type="active site" description="Nucleophile" evidence="7">
    <location>
        <position position="433"/>
    </location>
</feature>
<accession>A0A2U2BX17</accession>
<feature type="compositionally biased region" description="Basic and acidic residues" evidence="8">
    <location>
        <begin position="514"/>
        <end position="528"/>
    </location>
</feature>
<evidence type="ECO:0000313" key="12">
    <source>
        <dbReference type="Proteomes" id="UP000245168"/>
    </source>
</evidence>
<dbReference type="InterPro" id="IPR045380">
    <property type="entry name" value="LD_TPept_scaffold_dom"/>
</dbReference>
<feature type="active site" description="Proton donor/acceptor" evidence="7">
    <location>
        <position position="414"/>
    </location>
</feature>
<evidence type="ECO:0000256" key="5">
    <source>
        <dbReference type="ARBA" id="ARBA00022984"/>
    </source>
</evidence>
<dbReference type="GO" id="GO:0008360">
    <property type="term" value="P:regulation of cell shape"/>
    <property type="evidence" value="ECO:0007669"/>
    <property type="project" value="UniProtKB-UniRule"/>
</dbReference>
<keyword evidence="9" id="KW-0732">Signal</keyword>
<evidence type="ECO:0000259" key="10">
    <source>
        <dbReference type="PROSITE" id="PS52029"/>
    </source>
</evidence>
<proteinExistence type="inferred from homology"/>
<dbReference type="Gene3D" id="2.40.440.10">
    <property type="entry name" value="L,D-transpeptidase catalytic domain-like"/>
    <property type="match status" value="1"/>
</dbReference>
<feature type="region of interest" description="Disordered" evidence="8">
    <location>
        <begin position="512"/>
        <end position="546"/>
    </location>
</feature>
<organism evidence="11 12">
    <name type="scientific">Marinicauda salina</name>
    <dbReference type="NCBI Taxonomy" id="2135793"/>
    <lineage>
        <taxon>Bacteria</taxon>
        <taxon>Pseudomonadati</taxon>
        <taxon>Pseudomonadota</taxon>
        <taxon>Alphaproteobacteria</taxon>
        <taxon>Maricaulales</taxon>
        <taxon>Maricaulaceae</taxon>
        <taxon>Marinicauda</taxon>
    </lineage>
</organism>
<name>A0A2U2BX17_9PROT</name>
<dbReference type="InterPro" id="IPR036365">
    <property type="entry name" value="PGBD-like_sf"/>
</dbReference>
<feature type="domain" description="L,D-TPase catalytic" evidence="10">
    <location>
        <begin position="282"/>
        <end position="461"/>
    </location>
</feature>
<evidence type="ECO:0000256" key="4">
    <source>
        <dbReference type="ARBA" id="ARBA00022960"/>
    </source>
</evidence>
<keyword evidence="4 7" id="KW-0133">Cell shape</keyword>
<dbReference type="GO" id="GO:0071555">
    <property type="term" value="P:cell wall organization"/>
    <property type="evidence" value="ECO:0007669"/>
    <property type="project" value="UniProtKB-UniRule"/>
</dbReference>
<dbReference type="AlphaFoldDB" id="A0A2U2BX17"/>
<keyword evidence="3" id="KW-0808">Transferase</keyword>
<protein>
    <submittedName>
        <fullName evidence="11">Murein L,D-transpeptidase</fullName>
    </submittedName>
</protein>
<feature type="chain" id="PRO_5015726201" evidence="9">
    <location>
        <begin position="26"/>
        <end position="546"/>
    </location>
</feature>
<dbReference type="InterPro" id="IPR036366">
    <property type="entry name" value="PGBDSf"/>
</dbReference>
<dbReference type="UniPathway" id="UPA00219"/>
<comment type="similarity">
    <text evidence="2">Belongs to the YkuD family.</text>
</comment>
<sequence>MTGLAFRIAIACVFVLAAGAAPARASEHCAARVADAETRFHAARADRPVWTGPDNAHRYSALVEAVRGAASHGLDPADYGFEALRARDPRLASHAAERAATRAWLRLACHLDQGRLDPHRFEPDRPARPPNHDLALRLREALATDRVIESLEALAPQDAEYAALRAALARYEILAGAATDAPPDVPAGDALRPGDKGRRVEMLRARLRANGLHAADPGGAPRFDDGLARAVQEFQRQAGLEPDAVVGPLTLAALNLDPAERAARIRVNLERRRWLMRENGGRRIVVNIPAFRLEARSNGAVERVHDVIVGQPSRSTPAFSAPLQRFVINPWWETPFSIAILDELPSFRRDPAEVRRLGFQVVDRTGDIVDPDTIDWNSVSAEAFPYRLRQAPGPLNALGEIKLLLDAPHGVHLHDTPNRELFDRERRAFSSGCIRVRDVMKLADWALQDTPAWPPQRVRKTAEGAQATPGELAESLPVHIVYWTVVADGESGVRFLEDLYGRDGALIAALEAPARNEEDHEPDSETDRPVCIPYSDGADADVAGPG</sequence>
<keyword evidence="5 7" id="KW-0573">Peptidoglycan synthesis</keyword>
<dbReference type="InterPro" id="IPR038063">
    <property type="entry name" value="Transpep_catalytic_dom"/>
</dbReference>
<dbReference type="RefSeq" id="WP_109251826.1">
    <property type="nucleotide sequence ID" value="NZ_QEXV01000001.1"/>
</dbReference>
<evidence type="ECO:0000256" key="9">
    <source>
        <dbReference type="SAM" id="SignalP"/>
    </source>
</evidence>
<dbReference type="OrthoDB" id="9778545at2"/>
<feature type="signal peptide" evidence="9">
    <location>
        <begin position="1"/>
        <end position="25"/>
    </location>
</feature>
<evidence type="ECO:0000256" key="2">
    <source>
        <dbReference type="ARBA" id="ARBA00005992"/>
    </source>
</evidence>
<evidence type="ECO:0000256" key="3">
    <source>
        <dbReference type="ARBA" id="ARBA00022679"/>
    </source>
</evidence>
<dbReference type="Pfam" id="PF20142">
    <property type="entry name" value="Scaffold"/>
    <property type="match status" value="1"/>
</dbReference>
<dbReference type="Pfam" id="PF01471">
    <property type="entry name" value="PG_binding_1"/>
    <property type="match status" value="1"/>
</dbReference>
<dbReference type="PANTHER" id="PTHR41533:SF2">
    <property type="entry name" value="BLR7131 PROTEIN"/>
    <property type="match status" value="1"/>
</dbReference>
<reference evidence="12" key="1">
    <citation type="submission" date="2018-05" db="EMBL/GenBank/DDBJ databases">
        <authorList>
            <person name="Liu B.-T."/>
        </authorList>
    </citation>
    <scope>NUCLEOTIDE SEQUENCE [LARGE SCALE GENOMIC DNA]</scope>
    <source>
        <strain evidence="12">WD6-1</strain>
    </source>
</reference>
<dbReference type="Gene3D" id="1.10.101.10">
    <property type="entry name" value="PGBD-like superfamily/PGBD"/>
    <property type="match status" value="1"/>
</dbReference>
<keyword evidence="12" id="KW-1185">Reference proteome</keyword>
<dbReference type="GO" id="GO:0004180">
    <property type="term" value="F:carboxypeptidase activity"/>
    <property type="evidence" value="ECO:0007669"/>
    <property type="project" value="UniProtKB-ARBA"/>
</dbReference>
<dbReference type="InterPro" id="IPR052905">
    <property type="entry name" value="LD-transpeptidase_YkuD-like"/>
</dbReference>
<dbReference type="GO" id="GO:0016740">
    <property type="term" value="F:transferase activity"/>
    <property type="evidence" value="ECO:0007669"/>
    <property type="project" value="UniProtKB-KW"/>
</dbReference>
<evidence type="ECO:0000313" key="11">
    <source>
        <dbReference type="EMBL" id="PWE18552.1"/>
    </source>
</evidence>
<dbReference type="PROSITE" id="PS52029">
    <property type="entry name" value="LD_TPASE"/>
    <property type="match status" value="1"/>
</dbReference>
<dbReference type="Pfam" id="PF03734">
    <property type="entry name" value="YkuD"/>
    <property type="match status" value="1"/>
</dbReference>
<comment type="pathway">
    <text evidence="1 7">Cell wall biogenesis; peptidoglycan biosynthesis.</text>
</comment>
<dbReference type="EMBL" id="QEXV01000001">
    <property type="protein sequence ID" value="PWE18552.1"/>
    <property type="molecule type" value="Genomic_DNA"/>
</dbReference>
<gene>
    <name evidence="11" type="ORF">DDZ18_02810</name>
</gene>